<name>A0A8H7ZLL7_9FUNG</name>
<dbReference type="InterPro" id="IPR020617">
    <property type="entry name" value="Thiolase_C"/>
</dbReference>
<dbReference type="GO" id="GO:0005739">
    <property type="term" value="C:mitochondrion"/>
    <property type="evidence" value="ECO:0007669"/>
    <property type="project" value="TreeGrafter"/>
</dbReference>
<evidence type="ECO:0000256" key="4">
    <source>
        <dbReference type="ARBA" id="ARBA00023315"/>
    </source>
</evidence>
<dbReference type="GO" id="GO:0006696">
    <property type="term" value="P:ergosterol biosynthetic process"/>
    <property type="evidence" value="ECO:0007669"/>
    <property type="project" value="TreeGrafter"/>
</dbReference>
<comment type="pathway">
    <text evidence="5">Metabolic intermediate biosynthesis; (R)-mevalonate biosynthesis; (R)-mevalonate from acetyl-CoA: step 1/3.</text>
</comment>
<protein>
    <recommendedName>
        <fullName evidence="2">acetyl-CoA C-acetyltransferase</fullName>
        <ecNumber evidence="2">2.3.1.9</ecNumber>
    </recommendedName>
</protein>
<dbReference type="InterPro" id="IPR020615">
    <property type="entry name" value="Thiolase_acyl_enz_int_AS"/>
</dbReference>
<dbReference type="EC" id="2.3.1.9" evidence="2"/>
<evidence type="ECO:0000259" key="8">
    <source>
        <dbReference type="Pfam" id="PF02803"/>
    </source>
</evidence>
<dbReference type="CDD" id="cd00751">
    <property type="entry name" value="thiolase"/>
    <property type="match status" value="1"/>
</dbReference>
<dbReference type="PANTHER" id="PTHR18919">
    <property type="entry name" value="ACETYL-COA C-ACYLTRANSFERASE"/>
    <property type="match status" value="1"/>
</dbReference>
<comment type="caution">
    <text evidence="9">The sequence shown here is derived from an EMBL/GenBank/DDBJ whole genome shotgun (WGS) entry which is preliminary data.</text>
</comment>
<evidence type="ECO:0000256" key="5">
    <source>
        <dbReference type="ARBA" id="ARBA00037924"/>
    </source>
</evidence>
<dbReference type="SUPFAM" id="SSF53901">
    <property type="entry name" value="Thiolase-like"/>
    <property type="match status" value="2"/>
</dbReference>
<dbReference type="PANTHER" id="PTHR18919:SF165">
    <property type="entry name" value="ACETYL-COA ACETYLTRANSFERASE"/>
    <property type="match status" value="1"/>
</dbReference>
<reference evidence="9 10" key="1">
    <citation type="journal article" name="Sci. Rep.">
        <title>Genome-scale phylogenetic analyses confirm Olpidium as the closest living zoosporic fungus to the non-flagellated, terrestrial fungi.</title>
        <authorList>
            <person name="Chang Y."/>
            <person name="Rochon D."/>
            <person name="Sekimoto S."/>
            <person name="Wang Y."/>
            <person name="Chovatia M."/>
            <person name="Sandor L."/>
            <person name="Salamov A."/>
            <person name="Grigoriev I.V."/>
            <person name="Stajich J.E."/>
            <person name="Spatafora J.W."/>
        </authorList>
    </citation>
    <scope>NUCLEOTIDE SEQUENCE [LARGE SCALE GENOMIC DNA]</scope>
    <source>
        <strain evidence="9">S191</strain>
    </source>
</reference>
<evidence type="ECO:0000256" key="3">
    <source>
        <dbReference type="ARBA" id="ARBA00022679"/>
    </source>
</evidence>
<evidence type="ECO:0000313" key="10">
    <source>
        <dbReference type="Proteomes" id="UP000673691"/>
    </source>
</evidence>
<proteinExistence type="inferred from homology"/>
<feature type="domain" description="Thiolase N-terminal" evidence="7">
    <location>
        <begin position="12"/>
        <end position="272"/>
    </location>
</feature>
<keyword evidence="10" id="KW-1185">Reference proteome</keyword>
<organism evidence="9 10">
    <name type="scientific">Olpidium bornovanus</name>
    <dbReference type="NCBI Taxonomy" id="278681"/>
    <lineage>
        <taxon>Eukaryota</taxon>
        <taxon>Fungi</taxon>
        <taxon>Fungi incertae sedis</taxon>
        <taxon>Olpidiomycota</taxon>
        <taxon>Olpidiomycotina</taxon>
        <taxon>Olpidiomycetes</taxon>
        <taxon>Olpidiales</taxon>
        <taxon>Olpidiaceae</taxon>
        <taxon>Olpidium</taxon>
    </lineage>
</organism>
<evidence type="ECO:0000313" key="9">
    <source>
        <dbReference type="EMBL" id="KAG5455530.1"/>
    </source>
</evidence>
<dbReference type="GO" id="GO:0003985">
    <property type="term" value="F:acetyl-CoA C-acetyltransferase activity"/>
    <property type="evidence" value="ECO:0007669"/>
    <property type="project" value="UniProtKB-EC"/>
</dbReference>
<dbReference type="Pfam" id="PF00108">
    <property type="entry name" value="Thiolase_N"/>
    <property type="match status" value="1"/>
</dbReference>
<dbReference type="EMBL" id="JAEFCI010013227">
    <property type="protein sequence ID" value="KAG5455530.1"/>
    <property type="molecule type" value="Genomic_DNA"/>
</dbReference>
<dbReference type="Proteomes" id="UP000673691">
    <property type="component" value="Unassembled WGS sequence"/>
</dbReference>
<evidence type="ECO:0000259" key="7">
    <source>
        <dbReference type="Pfam" id="PF00108"/>
    </source>
</evidence>
<keyword evidence="4 6" id="KW-0012">Acyltransferase</keyword>
<dbReference type="NCBIfam" id="TIGR01930">
    <property type="entry name" value="AcCoA-C-Actrans"/>
    <property type="match status" value="1"/>
</dbReference>
<dbReference type="InterPro" id="IPR016039">
    <property type="entry name" value="Thiolase-like"/>
</dbReference>
<gene>
    <name evidence="9" type="ORF">BJ554DRAFT_5027</name>
</gene>
<dbReference type="PIRSF" id="PIRSF000429">
    <property type="entry name" value="Ac-CoA_Ac_transf"/>
    <property type="match status" value="1"/>
</dbReference>
<dbReference type="AlphaFoldDB" id="A0A8H7ZLL7"/>
<evidence type="ECO:0000256" key="6">
    <source>
        <dbReference type="RuleBase" id="RU003557"/>
    </source>
</evidence>
<dbReference type="Gene3D" id="3.40.47.10">
    <property type="match status" value="1"/>
</dbReference>
<dbReference type="InterPro" id="IPR020616">
    <property type="entry name" value="Thiolase_N"/>
</dbReference>
<dbReference type="PROSITE" id="PS00098">
    <property type="entry name" value="THIOLASE_1"/>
    <property type="match status" value="1"/>
</dbReference>
<sequence>MLAADKMGAEAYIVAAVRTPIGRFNGSLAPLSAVQLGSAAIKGALEKCGVAAAEVDEVIMGNVLSAGLGQNPARQAARFAGLPDRVVCTTVNKVCASGMKAVAFAVQSLLLGTADVVVAGGMESMTNAPYYLPKMRFGSKYGDVTAVDGLARDGLTDAYDNKAMGFAAEECAKEYGITRQMQDDYAIQSYRRAQEATDQKLFADEIVPVVVKGPRGKGDVVVDKDDEVTNLNVEKLRAIPAIFVTDGTGTVTAANGSPISDGACALVLVSRSKLEKLGVKPVARVIGWADAEQSPVKFTTSPSLAIPKALRHAGLTSLDDVDAVELNEAFAVVACANAKILDLGYEKMNVFGGAVSMGHPLGW</sequence>
<dbReference type="OrthoDB" id="5404651at2759"/>
<accession>A0A8H7ZLL7</accession>
<dbReference type="GO" id="GO:0006635">
    <property type="term" value="P:fatty acid beta-oxidation"/>
    <property type="evidence" value="ECO:0007669"/>
    <property type="project" value="TreeGrafter"/>
</dbReference>
<dbReference type="InterPro" id="IPR002155">
    <property type="entry name" value="Thiolase"/>
</dbReference>
<dbReference type="Pfam" id="PF02803">
    <property type="entry name" value="Thiolase_C"/>
    <property type="match status" value="1"/>
</dbReference>
<feature type="domain" description="Thiolase C-terminal" evidence="8">
    <location>
        <begin position="280"/>
        <end position="362"/>
    </location>
</feature>
<evidence type="ECO:0000256" key="2">
    <source>
        <dbReference type="ARBA" id="ARBA00012705"/>
    </source>
</evidence>
<evidence type="ECO:0000256" key="1">
    <source>
        <dbReference type="ARBA" id="ARBA00010982"/>
    </source>
</evidence>
<comment type="similarity">
    <text evidence="1 6">Belongs to the thiolase-like superfamily. Thiolase family.</text>
</comment>
<keyword evidence="3 6" id="KW-0808">Transferase</keyword>